<proteinExistence type="predicted"/>
<evidence type="ECO:0000313" key="7">
    <source>
        <dbReference type="Proteomes" id="UP000030403"/>
    </source>
</evidence>
<dbReference type="Gene3D" id="3.40.50.10660">
    <property type="entry name" value="PrpR receptor domain-like"/>
    <property type="match status" value="1"/>
</dbReference>
<sequence length="591" mass="68272">MIKALVITPYEGLVEIVKEVAEEVDDFDIHIKQGNLEEGLAYAREAEEQGFDLIISRGGTSSLIEQHVKIPVVDIQEFGYDILRIMTMVKGFTGKAGIVGFPNITRGASTICNLLDMQVRTMTINHDLEVESKLQELKNDGFEVVIGDVITTEAAKRIGLNGILITSGKEAVLEALEDARRMHRLFSRLNNDLSFYKNILQKDERSIAILNDDGEWLFQNQSWSSAFSHVDPREIKEVERMIHQTQEENEEKKKSILIEGDLWKFSALRTKESIILTADRLFNHRLTNSSNEDLPFIEMVQEVPFIPISGQSDSTQRVLKQIDQCKEMDEPVWIKSEEGNGKELIAQSIYLAREEFEHPFMMIHCHMMSADQLNHLVEEGFFQKVETSIYLRKVDALSLEAQRTLLSLVKQLQHTSTGPKWILSSSPEIERYVEEGRFDRDLYYQLARYVIEHPPLRERKEDIKNLIQLFISENHSRYGKQVVGVREDALDMLIQYDWLGNVDELKQVIEQLVQESESYYIDLAHTQSILNRKRLDDEEDVANYNGIQIEGTLEDIERKIIQKVLEEEDMNQSKAAERLGINRTTLWRKLK</sequence>
<dbReference type="Pfam" id="PF06506">
    <property type="entry name" value="PrpR_N"/>
    <property type="match status" value="1"/>
</dbReference>
<keyword evidence="2" id="KW-0067">ATP-binding</keyword>
<dbReference type="GO" id="GO:0006355">
    <property type="term" value="P:regulation of DNA-templated transcription"/>
    <property type="evidence" value="ECO:0007669"/>
    <property type="project" value="InterPro"/>
</dbReference>
<dbReference type="STRING" id="1385511.GCA_000425225_00157"/>
<dbReference type="eggNOG" id="COG3829">
    <property type="taxonomic scope" value="Bacteria"/>
</dbReference>
<dbReference type="PROSITE" id="PS50045">
    <property type="entry name" value="SIGMA54_INTERACT_4"/>
    <property type="match status" value="1"/>
</dbReference>
<dbReference type="InterPro" id="IPR010524">
    <property type="entry name" value="Sig_transdc_resp-reg_PrpR_N"/>
</dbReference>
<feature type="domain" description="Sigma-54 factor interaction" evidence="5">
    <location>
        <begin position="308"/>
        <end position="514"/>
    </location>
</feature>
<keyword evidence="1" id="KW-0547">Nucleotide-binding</keyword>
<name>A0A0A5GIN1_9BACI</name>
<evidence type="ECO:0000313" key="6">
    <source>
        <dbReference type="EMBL" id="KGX91879.1"/>
    </source>
</evidence>
<dbReference type="InterPro" id="IPR027417">
    <property type="entry name" value="P-loop_NTPase"/>
</dbReference>
<dbReference type="InterPro" id="IPR058031">
    <property type="entry name" value="AAA_lid_NorR"/>
</dbReference>
<dbReference type="SUPFAM" id="SSF46689">
    <property type="entry name" value="Homeodomain-like"/>
    <property type="match status" value="1"/>
</dbReference>
<dbReference type="PRINTS" id="PR01590">
    <property type="entry name" value="HTHFIS"/>
</dbReference>
<dbReference type="InterPro" id="IPR009057">
    <property type="entry name" value="Homeodomain-like_sf"/>
</dbReference>
<dbReference type="Proteomes" id="UP000030403">
    <property type="component" value="Unassembled WGS sequence"/>
</dbReference>
<keyword evidence="4" id="KW-0804">Transcription</keyword>
<evidence type="ECO:0000256" key="2">
    <source>
        <dbReference type="ARBA" id="ARBA00022840"/>
    </source>
</evidence>
<dbReference type="Pfam" id="PF25601">
    <property type="entry name" value="AAA_lid_14"/>
    <property type="match status" value="1"/>
</dbReference>
<keyword evidence="7" id="KW-1185">Reference proteome</keyword>
<dbReference type="GO" id="GO:0043565">
    <property type="term" value="F:sequence-specific DNA binding"/>
    <property type="evidence" value="ECO:0007669"/>
    <property type="project" value="InterPro"/>
</dbReference>
<dbReference type="Gene3D" id="1.10.10.60">
    <property type="entry name" value="Homeodomain-like"/>
    <property type="match status" value="1"/>
</dbReference>
<dbReference type="OrthoDB" id="9771372at2"/>
<comment type="caution">
    <text evidence="6">The sequence shown here is derived from an EMBL/GenBank/DDBJ whole genome shotgun (WGS) entry which is preliminary data.</text>
</comment>
<dbReference type="Pfam" id="PF02954">
    <property type="entry name" value="HTH_8"/>
    <property type="match status" value="1"/>
</dbReference>
<dbReference type="Gene3D" id="3.40.50.2300">
    <property type="match status" value="1"/>
</dbReference>
<evidence type="ECO:0000256" key="4">
    <source>
        <dbReference type="ARBA" id="ARBA00023163"/>
    </source>
</evidence>
<dbReference type="SUPFAM" id="SSF159800">
    <property type="entry name" value="PrpR receptor domain-like"/>
    <property type="match status" value="1"/>
</dbReference>
<dbReference type="GO" id="GO:0005524">
    <property type="term" value="F:ATP binding"/>
    <property type="evidence" value="ECO:0007669"/>
    <property type="project" value="UniProtKB-KW"/>
</dbReference>
<gene>
    <name evidence="6" type="ORF">N783_00490</name>
</gene>
<dbReference type="AlphaFoldDB" id="A0A0A5GIN1"/>
<dbReference type="EMBL" id="AVPF01000001">
    <property type="protein sequence ID" value="KGX91879.1"/>
    <property type="molecule type" value="Genomic_DNA"/>
</dbReference>
<dbReference type="GO" id="GO:0000156">
    <property type="term" value="F:phosphorelay response regulator activity"/>
    <property type="evidence" value="ECO:0007669"/>
    <property type="project" value="InterPro"/>
</dbReference>
<dbReference type="InterPro" id="IPR002078">
    <property type="entry name" value="Sigma_54_int"/>
</dbReference>
<dbReference type="Pfam" id="PF14532">
    <property type="entry name" value="Sigma54_activ_2"/>
    <property type="match status" value="1"/>
</dbReference>
<dbReference type="Gene3D" id="1.10.8.60">
    <property type="match status" value="1"/>
</dbReference>
<dbReference type="RefSeq" id="WP_027445235.1">
    <property type="nucleotide sequence ID" value="NZ_AULJ01000001.1"/>
</dbReference>
<organism evidence="6 7">
    <name type="scientific">Pontibacillus marinus BH030004 = DSM 16465</name>
    <dbReference type="NCBI Taxonomy" id="1385511"/>
    <lineage>
        <taxon>Bacteria</taxon>
        <taxon>Bacillati</taxon>
        <taxon>Bacillota</taxon>
        <taxon>Bacilli</taxon>
        <taxon>Bacillales</taxon>
        <taxon>Bacillaceae</taxon>
        <taxon>Pontibacillus</taxon>
    </lineage>
</organism>
<keyword evidence="3" id="KW-0805">Transcription regulation</keyword>
<dbReference type="Gene3D" id="3.40.50.300">
    <property type="entry name" value="P-loop containing nucleotide triphosphate hydrolases"/>
    <property type="match status" value="1"/>
</dbReference>
<dbReference type="SUPFAM" id="SSF52540">
    <property type="entry name" value="P-loop containing nucleoside triphosphate hydrolases"/>
    <property type="match status" value="1"/>
</dbReference>
<dbReference type="InterPro" id="IPR002197">
    <property type="entry name" value="HTH_Fis"/>
</dbReference>
<evidence type="ECO:0000256" key="1">
    <source>
        <dbReference type="ARBA" id="ARBA00022741"/>
    </source>
</evidence>
<accession>A0A0A5GIN1</accession>
<evidence type="ECO:0000256" key="3">
    <source>
        <dbReference type="ARBA" id="ARBA00023015"/>
    </source>
</evidence>
<reference evidence="6 7" key="1">
    <citation type="submission" date="2013-08" db="EMBL/GenBank/DDBJ databases">
        <authorList>
            <person name="Huang J."/>
            <person name="Wang G."/>
        </authorList>
    </citation>
    <scope>NUCLEOTIDE SEQUENCE [LARGE SCALE GENOMIC DNA]</scope>
    <source>
        <strain evidence="6 7">BH030004</strain>
    </source>
</reference>
<dbReference type="PANTHER" id="PTHR32071">
    <property type="entry name" value="TRANSCRIPTIONAL REGULATORY PROTEIN"/>
    <property type="match status" value="1"/>
</dbReference>
<evidence type="ECO:0000259" key="5">
    <source>
        <dbReference type="PROSITE" id="PS50045"/>
    </source>
</evidence>
<protein>
    <recommendedName>
        <fullName evidence="5">Sigma-54 factor interaction domain-containing protein</fullName>
    </recommendedName>
</protein>